<organism evidence="1 2">
    <name type="scientific">Phocaeicola vulgatus</name>
    <name type="common">Bacteroides vulgatus</name>
    <dbReference type="NCBI Taxonomy" id="821"/>
    <lineage>
        <taxon>Bacteria</taxon>
        <taxon>Pseudomonadati</taxon>
        <taxon>Bacteroidota</taxon>
        <taxon>Bacteroidia</taxon>
        <taxon>Bacteroidales</taxon>
        <taxon>Bacteroidaceae</taxon>
        <taxon>Phocaeicola</taxon>
    </lineage>
</organism>
<reference evidence="1 2" key="1">
    <citation type="journal article" date="2019" name="Nat. Commun.">
        <title>Gram positive-like bacteriocins with broad spectrum anti-Bacteroidales activity encoded on mobile elements of the human gut microbiota.</title>
        <authorList>
            <person name="Bechon N."/>
            <person name="Coyne M.J.Jr."/>
            <person name="Laclare-Mceneany V."/>
            <person name="Chatzidaki-Livanis M."/>
            <person name="Ghigo J.-M."/>
            <person name="Comstock L.E."/>
        </authorList>
    </citation>
    <scope>NUCLEOTIDE SEQUENCE [LARGE SCALE GENOMIC DNA]</scope>
    <source>
        <strain evidence="1 2">CL01T12C17</strain>
    </source>
</reference>
<evidence type="ECO:0000313" key="1">
    <source>
        <dbReference type="EMBL" id="TSE46957.1"/>
    </source>
</evidence>
<dbReference type="AlphaFoldDB" id="A0A662ZVA5"/>
<proteinExistence type="predicted"/>
<dbReference type="Proteomes" id="UP000408523">
    <property type="component" value="Unassembled WGS sequence"/>
</dbReference>
<gene>
    <name evidence="1" type="ORF">EH214_03825</name>
</gene>
<dbReference type="RefSeq" id="WP_005807031.1">
    <property type="nucleotide sequence ID" value="NZ_RWIA01000072.1"/>
</dbReference>
<name>A0A662ZVA5_PHOVU</name>
<accession>A0A662ZVA5</accession>
<sequence length="57" mass="6561">MKKISNETLSQVTGGKFWGSRVECRVQANGHCMCRKVYYRFGIRSYGGWWPANPSQC</sequence>
<comment type="caution">
    <text evidence="1">The sequence shown here is derived from an EMBL/GenBank/DDBJ whole genome shotgun (WGS) entry which is preliminary data.</text>
</comment>
<dbReference type="EMBL" id="RWHZ01000074">
    <property type="protein sequence ID" value="TSE46957.1"/>
    <property type="molecule type" value="Genomic_DNA"/>
</dbReference>
<evidence type="ECO:0000313" key="2">
    <source>
        <dbReference type="Proteomes" id="UP000408523"/>
    </source>
</evidence>
<protein>
    <submittedName>
        <fullName evidence="1">Bacteroidetocin A</fullName>
    </submittedName>
</protein>